<protein>
    <recommendedName>
        <fullName evidence="1">DUF3444 domain-containing protein</fullName>
    </recommendedName>
</protein>
<evidence type="ECO:0000313" key="2">
    <source>
        <dbReference type="EMBL" id="CAH8391777.1"/>
    </source>
</evidence>
<dbReference type="Gene3D" id="3.90.199.10">
    <property type="entry name" value="Topoisomerase II, domain 5"/>
    <property type="match status" value="1"/>
</dbReference>
<reference evidence="2 3" key="1">
    <citation type="submission" date="2022-03" db="EMBL/GenBank/DDBJ databases">
        <authorList>
            <person name="Macdonald S."/>
            <person name="Ahmed S."/>
            <person name="Newling K."/>
        </authorList>
    </citation>
    <scope>NUCLEOTIDE SEQUENCE [LARGE SCALE GENOMIC DNA]</scope>
</reference>
<evidence type="ECO:0000259" key="1">
    <source>
        <dbReference type="Pfam" id="PF11926"/>
    </source>
</evidence>
<comment type="caution">
    <text evidence="2">The sequence shown here is derived from an EMBL/GenBank/DDBJ whole genome shotgun (WGS) entry which is preliminary data.</text>
</comment>
<proteinExistence type="predicted"/>
<dbReference type="Pfam" id="PF11926">
    <property type="entry name" value="DUF3444"/>
    <property type="match status" value="1"/>
</dbReference>
<evidence type="ECO:0000313" key="3">
    <source>
        <dbReference type="Proteomes" id="UP001642260"/>
    </source>
</evidence>
<accession>A0ABC8M7P0</accession>
<dbReference type="InterPro" id="IPR013760">
    <property type="entry name" value="Topo_IIA-like_dom_sf"/>
</dbReference>
<keyword evidence="3" id="KW-1185">Reference proteome</keyword>
<dbReference type="InterPro" id="IPR024593">
    <property type="entry name" value="DUF3444"/>
</dbReference>
<dbReference type="PANTHER" id="PTHR45089">
    <property type="entry name" value="DNAJ HEAT SHOCK AMINO-TERMINAL DOMAIN PROTEIN-RELATED"/>
    <property type="match status" value="1"/>
</dbReference>
<dbReference type="EMBL" id="CAKOAT010964042">
    <property type="protein sequence ID" value="CAH8391777.1"/>
    <property type="molecule type" value="Genomic_DNA"/>
</dbReference>
<sequence length="102" mass="11942">MIAVRAVLLGRALPDVRDDLKPVHRTIMLSVESFMFFFFQQIEVTDSDFCEFNKDRTEKSFSENQIWACYDSLDVMPRGYVMINKVIFVDPFKVCITHELVP</sequence>
<dbReference type="InterPro" id="IPR013758">
    <property type="entry name" value="Topo_IIA_A/C_ab"/>
</dbReference>
<gene>
    <name evidence="2" type="ORF">ERUC_LOCUS44260</name>
</gene>
<organism evidence="2 3">
    <name type="scientific">Eruca vesicaria subsp. sativa</name>
    <name type="common">Garden rocket</name>
    <name type="synonym">Eruca sativa</name>
    <dbReference type="NCBI Taxonomy" id="29727"/>
    <lineage>
        <taxon>Eukaryota</taxon>
        <taxon>Viridiplantae</taxon>
        <taxon>Streptophyta</taxon>
        <taxon>Embryophyta</taxon>
        <taxon>Tracheophyta</taxon>
        <taxon>Spermatophyta</taxon>
        <taxon>Magnoliopsida</taxon>
        <taxon>eudicotyledons</taxon>
        <taxon>Gunneridae</taxon>
        <taxon>Pentapetalae</taxon>
        <taxon>rosids</taxon>
        <taxon>malvids</taxon>
        <taxon>Brassicales</taxon>
        <taxon>Brassicaceae</taxon>
        <taxon>Brassiceae</taxon>
        <taxon>Eruca</taxon>
    </lineage>
</organism>
<dbReference type="Proteomes" id="UP001642260">
    <property type="component" value="Unassembled WGS sequence"/>
</dbReference>
<dbReference type="SUPFAM" id="SSF56719">
    <property type="entry name" value="Type II DNA topoisomerase"/>
    <property type="match status" value="1"/>
</dbReference>
<name>A0ABC8M7P0_ERUVS</name>
<dbReference type="AlphaFoldDB" id="A0ABC8M7P0"/>
<feature type="domain" description="DUF3444" evidence="1">
    <location>
        <begin position="41"/>
        <end position="97"/>
    </location>
</feature>